<dbReference type="EMBL" id="LNQE01001623">
    <property type="protein sequence ID" value="KUG14752.1"/>
    <property type="molecule type" value="Genomic_DNA"/>
</dbReference>
<protein>
    <submittedName>
        <fullName evidence="2">Uncharacterized protein</fullName>
    </submittedName>
</protein>
<gene>
    <name evidence="2" type="ORF">ASZ90_015609</name>
</gene>
<reference evidence="2" key="1">
    <citation type="journal article" date="2015" name="Proc. Natl. Acad. Sci. U.S.A.">
        <title>Networks of energetic and metabolic interactions define dynamics in microbial communities.</title>
        <authorList>
            <person name="Embree M."/>
            <person name="Liu J.K."/>
            <person name="Al-Bassam M.M."/>
            <person name="Zengler K."/>
        </authorList>
    </citation>
    <scope>NUCLEOTIDE SEQUENCE</scope>
</reference>
<feature type="region of interest" description="Disordered" evidence="1">
    <location>
        <begin position="42"/>
        <end position="61"/>
    </location>
</feature>
<name>A0A0W8F1J0_9ZZZZ</name>
<dbReference type="AlphaFoldDB" id="A0A0W8F1J0"/>
<accession>A0A0W8F1J0</accession>
<evidence type="ECO:0000256" key="1">
    <source>
        <dbReference type="SAM" id="MobiDB-lite"/>
    </source>
</evidence>
<evidence type="ECO:0000313" key="2">
    <source>
        <dbReference type="EMBL" id="KUG14752.1"/>
    </source>
</evidence>
<sequence>MVIFPIVVSSLTRFPAGCGDPSAMLSGFDPGKNKTDECATVTTDPWHGPAYQEPREAGSKQ</sequence>
<comment type="caution">
    <text evidence="2">The sequence shown here is derived from an EMBL/GenBank/DDBJ whole genome shotgun (WGS) entry which is preliminary data.</text>
</comment>
<organism evidence="2">
    <name type="scientific">hydrocarbon metagenome</name>
    <dbReference type="NCBI Taxonomy" id="938273"/>
    <lineage>
        <taxon>unclassified sequences</taxon>
        <taxon>metagenomes</taxon>
        <taxon>ecological metagenomes</taxon>
    </lineage>
</organism>
<proteinExistence type="predicted"/>